<evidence type="ECO:0000313" key="2">
    <source>
        <dbReference type="Proteomes" id="UP000003489"/>
    </source>
</evidence>
<organism evidence="1 2">
    <name type="scientific">Methanobrevibacter smithii DSM 2375</name>
    <dbReference type="NCBI Taxonomy" id="483214"/>
    <lineage>
        <taxon>Archaea</taxon>
        <taxon>Methanobacteriati</taxon>
        <taxon>Methanobacteriota</taxon>
        <taxon>Methanomada group</taxon>
        <taxon>Methanobacteria</taxon>
        <taxon>Methanobacteriales</taxon>
        <taxon>Methanobacteriaceae</taxon>
        <taxon>Methanobrevibacter</taxon>
    </lineage>
</organism>
<dbReference type="AlphaFoldDB" id="B9AG94"/>
<dbReference type="EMBL" id="ABYW01000012">
    <property type="protein sequence ID" value="EEE42484.1"/>
    <property type="molecule type" value="Genomic_DNA"/>
</dbReference>
<reference evidence="1 2" key="1">
    <citation type="submission" date="2008-10" db="EMBL/GenBank/DDBJ databases">
        <authorList>
            <person name="Fulton L."/>
            <person name="Clifton S."/>
            <person name="Fulton B."/>
            <person name="Xu J."/>
            <person name="Minx P."/>
            <person name="Pepin K.H."/>
            <person name="Johnson M."/>
            <person name="Bhonagiri V."/>
            <person name="Nash W.E."/>
            <person name="Mardis E.R."/>
            <person name="Wilson R.K."/>
        </authorList>
    </citation>
    <scope>NUCLEOTIDE SEQUENCE [LARGE SCALE GENOMIC DNA]</scope>
    <source>
        <strain evidence="1 2">DSM 2375</strain>
    </source>
</reference>
<reference evidence="1 2" key="2">
    <citation type="submission" date="2008-11" db="EMBL/GenBank/DDBJ databases">
        <title>Draft genome sequence of Methanobrevibacter smithii (DSM 2375).</title>
        <authorList>
            <person name="Sudarsanam P."/>
            <person name="Ley R."/>
            <person name="Guruge J."/>
            <person name="Turnbaugh P.J."/>
            <person name="Mahowald M."/>
            <person name="Liep D."/>
            <person name="Gordon J."/>
        </authorList>
    </citation>
    <scope>NUCLEOTIDE SEQUENCE [LARGE SCALE GENOMIC DNA]</scope>
    <source>
        <strain evidence="1 2">DSM 2375</strain>
    </source>
</reference>
<sequence length="51" mass="6477">MINFFFRKIKKFKLYEVYITIEDRFVFFSYKILFVPTYLSNLLFLNQYFLN</sequence>
<protein>
    <submittedName>
        <fullName evidence="1">Uncharacterized protein</fullName>
    </submittedName>
</protein>
<accession>B9AG94</accession>
<dbReference type="HOGENOM" id="CLU_3094163_0_0_2"/>
<evidence type="ECO:0000313" key="1">
    <source>
        <dbReference type="EMBL" id="EEE42484.1"/>
    </source>
</evidence>
<proteinExistence type="predicted"/>
<dbReference type="Proteomes" id="UP000003489">
    <property type="component" value="Unassembled WGS sequence"/>
</dbReference>
<gene>
    <name evidence="1" type="ORF">METSMIALI_01396</name>
</gene>
<name>B9AG94_METSM</name>
<comment type="caution">
    <text evidence="1">The sequence shown here is derived from an EMBL/GenBank/DDBJ whole genome shotgun (WGS) entry which is preliminary data.</text>
</comment>